<proteinExistence type="predicted"/>
<evidence type="ECO:0000256" key="1">
    <source>
        <dbReference type="ARBA" id="ARBA00004127"/>
    </source>
</evidence>
<evidence type="ECO:0000313" key="6">
    <source>
        <dbReference type="EMBL" id="GBR12295.1"/>
    </source>
</evidence>
<evidence type="ECO:0000313" key="7">
    <source>
        <dbReference type="Proteomes" id="UP001061070"/>
    </source>
</evidence>
<accession>A0ABQ0QBT6</accession>
<evidence type="ECO:0008006" key="8">
    <source>
        <dbReference type="Google" id="ProtNLM"/>
    </source>
</evidence>
<evidence type="ECO:0000256" key="3">
    <source>
        <dbReference type="ARBA" id="ARBA00022989"/>
    </source>
</evidence>
<dbReference type="Proteomes" id="UP001061070">
    <property type="component" value="Unassembled WGS sequence"/>
</dbReference>
<feature type="transmembrane region" description="Helical" evidence="5">
    <location>
        <begin position="33"/>
        <end position="53"/>
    </location>
</feature>
<name>A0ABQ0QBT6_9PROT</name>
<keyword evidence="3 5" id="KW-1133">Transmembrane helix</keyword>
<evidence type="ECO:0000256" key="5">
    <source>
        <dbReference type="SAM" id="Phobius"/>
    </source>
</evidence>
<dbReference type="Pfam" id="PF04191">
    <property type="entry name" value="PEMT"/>
    <property type="match status" value="1"/>
</dbReference>
<organism evidence="6 7">
    <name type="scientific">Gluconobacter frateurii NRIC 0228</name>
    <dbReference type="NCBI Taxonomy" id="1307946"/>
    <lineage>
        <taxon>Bacteria</taxon>
        <taxon>Pseudomonadati</taxon>
        <taxon>Pseudomonadota</taxon>
        <taxon>Alphaproteobacteria</taxon>
        <taxon>Acetobacterales</taxon>
        <taxon>Acetobacteraceae</taxon>
        <taxon>Gluconobacter</taxon>
    </lineage>
</organism>
<reference evidence="6" key="1">
    <citation type="submission" date="2013-04" db="EMBL/GenBank/DDBJ databases">
        <title>The genome sequencing project of 58 acetic acid bacteria.</title>
        <authorList>
            <person name="Okamoto-Kainuma A."/>
            <person name="Ishikawa M."/>
            <person name="Umino S."/>
            <person name="Koizumi Y."/>
            <person name="Shiwa Y."/>
            <person name="Yoshikawa H."/>
            <person name="Matsutani M."/>
            <person name="Matsushita K."/>
        </authorList>
    </citation>
    <scope>NUCLEOTIDE SEQUENCE</scope>
    <source>
        <strain evidence="6">NRIC 0228</strain>
    </source>
</reference>
<keyword evidence="2 5" id="KW-0812">Transmembrane</keyword>
<feature type="transmembrane region" description="Helical" evidence="5">
    <location>
        <begin position="60"/>
        <end position="81"/>
    </location>
</feature>
<dbReference type="InterPro" id="IPR007318">
    <property type="entry name" value="Phopholipid_MeTrfase"/>
</dbReference>
<dbReference type="InterPro" id="IPR052527">
    <property type="entry name" value="Metal_cation-efflux_comp"/>
</dbReference>
<evidence type="ECO:0000256" key="2">
    <source>
        <dbReference type="ARBA" id="ARBA00022692"/>
    </source>
</evidence>
<keyword evidence="4 5" id="KW-0472">Membrane</keyword>
<gene>
    <name evidence="6" type="ORF">AA0228_1671</name>
</gene>
<feature type="transmembrane region" description="Helical" evidence="5">
    <location>
        <begin position="115"/>
        <end position="146"/>
    </location>
</feature>
<comment type="caution">
    <text evidence="6">The sequence shown here is derived from an EMBL/GenBank/DDBJ whole genome shotgun (WGS) entry which is preliminary data.</text>
</comment>
<sequence length="181" mass="20961">MSIFLIFVLSALNFLSFSWGVRGHFQMGNGMPFPMKVLSACSLVFYGIFLISMKSAHLDSWVLAGTTFLFVSALALFWWTIATTRRNRPDVAHHEAAPHQLYCNGPYRIVRHPFYLAYLLFWIGTAVSAGAWQWLGAILFTVWYGLLAYQEERRFIQSDLGDIYADYQRKSWMLFPVPWLK</sequence>
<evidence type="ECO:0000256" key="4">
    <source>
        <dbReference type="ARBA" id="ARBA00023136"/>
    </source>
</evidence>
<dbReference type="PANTHER" id="PTHR43847">
    <property type="entry name" value="BLL3993 PROTEIN"/>
    <property type="match status" value="1"/>
</dbReference>
<keyword evidence="7" id="KW-1185">Reference proteome</keyword>
<comment type="subcellular location">
    <subcellularLocation>
        <location evidence="1">Endomembrane system</location>
        <topology evidence="1">Multi-pass membrane protein</topology>
    </subcellularLocation>
</comment>
<dbReference type="Gene3D" id="1.20.120.1630">
    <property type="match status" value="1"/>
</dbReference>
<dbReference type="EMBL" id="BAQW01000006">
    <property type="protein sequence ID" value="GBR12295.1"/>
    <property type="molecule type" value="Genomic_DNA"/>
</dbReference>
<dbReference type="PANTHER" id="PTHR43847:SF1">
    <property type="entry name" value="BLL3993 PROTEIN"/>
    <property type="match status" value="1"/>
</dbReference>
<protein>
    <recommendedName>
        <fullName evidence="8">S-isoprenylcysteine methyltransferase</fullName>
    </recommendedName>
</protein>
<dbReference type="RefSeq" id="WP_244902190.1">
    <property type="nucleotide sequence ID" value="NZ_BAQW01000006.1"/>
</dbReference>